<dbReference type="RefSeq" id="WP_301166734.1">
    <property type="nucleotide sequence ID" value="NZ_JAUHTR010000007.1"/>
</dbReference>
<accession>A0ABT8HYB5</accession>
<keyword evidence="2" id="KW-0732">Signal</keyword>
<dbReference type="PROSITE" id="PS51257">
    <property type="entry name" value="PROKAR_LIPOPROTEIN"/>
    <property type="match status" value="1"/>
</dbReference>
<sequence length="228" mass="25426">MKKFAFILSAALFLGGCSQNAAEEPKKAGAESKAEQAKEPETESPTPKAAGSGQPNPQVTDDKTLTKVGQTYRDDKGQATLKAIKQINKTYKQGPVELTIKDIKLIHLRPDYGMIDYFHVLTHREEFDFVKISARIKNSSSKPVNYAPVALLKTNTNKTFDWEKDIYLERLEGKLPANGQKSGSLGFIVNPEENESADNVKWIEITTSDVFDQSKKKINDSEKIKLSF</sequence>
<name>A0ABT8HYB5_9BACL</name>
<evidence type="ECO:0000256" key="1">
    <source>
        <dbReference type="SAM" id="MobiDB-lite"/>
    </source>
</evidence>
<organism evidence="3 4">
    <name type="scientific">Fictibacillus fluitans</name>
    <dbReference type="NCBI Taxonomy" id="3058422"/>
    <lineage>
        <taxon>Bacteria</taxon>
        <taxon>Bacillati</taxon>
        <taxon>Bacillota</taxon>
        <taxon>Bacilli</taxon>
        <taxon>Bacillales</taxon>
        <taxon>Fictibacillaceae</taxon>
        <taxon>Fictibacillus</taxon>
    </lineage>
</organism>
<evidence type="ECO:0000313" key="3">
    <source>
        <dbReference type="EMBL" id="MDN4525709.1"/>
    </source>
</evidence>
<evidence type="ECO:0000313" key="4">
    <source>
        <dbReference type="Proteomes" id="UP001172721"/>
    </source>
</evidence>
<feature type="compositionally biased region" description="Basic and acidic residues" evidence="1">
    <location>
        <begin position="23"/>
        <end position="41"/>
    </location>
</feature>
<protein>
    <recommendedName>
        <fullName evidence="5">DUF4352 domain-containing protein</fullName>
    </recommendedName>
</protein>
<comment type="caution">
    <text evidence="3">The sequence shown here is derived from an EMBL/GenBank/DDBJ whole genome shotgun (WGS) entry which is preliminary data.</text>
</comment>
<dbReference type="Proteomes" id="UP001172721">
    <property type="component" value="Unassembled WGS sequence"/>
</dbReference>
<reference evidence="3" key="1">
    <citation type="submission" date="2023-07" db="EMBL/GenBank/DDBJ databases">
        <title>Fictibacillus sp. isolated from freshwater pond.</title>
        <authorList>
            <person name="Kirdat K."/>
            <person name="Bhat A."/>
            <person name="Mourya A."/>
            <person name="Yadav A."/>
        </authorList>
    </citation>
    <scope>NUCLEOTIDE SEQUENCE</scope>
    <source>
        <strain evidence="3">NE201</strain>
    </source>
</reference>
<feature type="chain" id="PRO_5046744539" description="DUF4352 domain-containing protein" evidence="2">
    <location>
        <begin position="22"/>
        <end position="228"/>
    </location>
</feature>
<keyword evidence="4" id="KW-1185">Reference proteome</keyword>
<proteinExistence type="predicted"/>
<gene>
    <name evidence="3" type="ORF">QYB97_14585</name>
</gene>
<dbReference type="EMBL" id="JAUHTR010000007">
    <property type="protein sequence ID" value="MDN4525709.1"/>
    <property type="molecule type" value="Genomic_DNA"/>
</dbReference>
<feature type="signal peptide" evidence="2">
    <location>
        <begin position="1"/>
        <end position="21"/>
    </location>
</feature>
<evidence type="ECO:0000256" key="2">
    <source>
        <dbReference type="SAM" id="SignalP"/>
    </source>
</evidence>
<evidence type="ECO:0008006" key="5">
    <source>
        <dbReference type="Google" id="ProtNLM"/>
    </source>
</evidence>
<feature type="region of interest" description="Disordered" evidence="1">
    <location>
        <begin position="20"/>
        <end position="63"/>
    </location>
</feature>